<evidence type="ECO:0000313" key="8">
    <source>
        <dbReference type="EMBL" id="KAF5726778.1"/>
    </source>
</evidence>
<organism evidence="8 9">
    <name type="scientific">Tripterygium wilfordii</name>
    <name type="common">Thunder God vine</name>
    <dbReference type="NCBI Taxonomy" id="458696"/>
    <lineage>
        <taxon>Eukaryota</taxon>
        <taxon>Viridiplantae</taxon>
        <taxon>Streptophyta</taxon>
        <taxon>Embryophyta</taxon>
        <taxon>Tracheophyta</taxon>
        <taxon>Spermatophyta</taxon>
        <taxon>Magnoliopsida</taxon>
        <taxon>eudicotyledons</taxon>
        <taxon>Gunneridae</taxon>
        <taxon>Pentapetalae</taxon>
        <taxon>rosids</taxon>
        <taxon>fabids</taxon>
        <taxon>Celastrales</taxon>
        <taxon>Celastraceae</taxon>
        <taxon>Tripterygium</taxon>
    </lineage>
</organism>
<dbReference type="PANTHER" id="PTHR23213">
    <property type="entry name" value="FORMIN-RELATED"/>
    <property type="match status" value="1"/>
</dbReference>
<name>A0A7J7BY88_TRIWF</name>
<feature type="coiled-coil region" evidence="3">
    <location>
        <begin position="497"/>
        <end position="524"/>
    </location>
</feature>
<feature type="compositionally biased region" description="Polar residues" evidence="4">
    <location>
        <begin position="270"/>
        <end position="279"/>
    </location>
</feature>
<feature type="region of interest" description="Disordered" evidence="4">
    <location>
        <begin position="595"/>
        <end position="623"/>
    </location>
</feature>
<feature type="transmembrane region" description="Helical" evidence="5">
    <location>
        <begin position="89"/>
        <end position="111"/>
    </location>
</feature>
<feature type="coiled-coil region" evidence="3">
    <location>
        <begin position="682"/>
        <end position="709"/>
    </location>
</feature>
<dbReference type="SMART" id="SM00498">
    <property type="entry name" value="FH2"/>
    <property type="match status" value="1"/>
</dbReference>
<keyword evidence="9" id="KW-1185">Reference proteome</keyword>
<dbReference type="PANTHER" id="PTHR23213:SF354">
    <property type="entry name" value="FORMIN-LIKE PROTEIN 4"/>
    <property type="match status" value="1"/>
</dbReference>
<proteinExistence type="inferred from homology"/>
<feature type="domain" description="FH2" evidence="7">
    <location>
        <begin position="330"/>
        <end position="769"/>
    </location>
</feature>
<accession>A0A7J7BY88</accession>
<dbReference type="FunCoup" id="A0A7J7BY88">
    <property type="interactions" value="64"/>
</dbReference>
<comment type="similarity">
    <text evidence="1">Belongs to the formin-like family. Class-I subfamily.</text>
</comment>
<dbReference type="InterPro" id="IPR027643">
    <property type="entry name" value="Formin-like_plant"/>
</dbReference>
<feature type="region of interest" description="Disordered" evidence="4">
    <location>
        <begin position="239"/>
        <end position="343"/>
    </location>
</feature>
<dbReference type="InterPro" id="IPR015425">
    <property type="entry name" value="FH2_Formin"/>
</dbReference>
<dbReference type="EMBL" id="JAAARO010000022">
    <property type="protein sequence ID" value="KAF5726778.1"/>
    <property type="molecule type" value="Genomic_DNA"/>
</dbReference>
<evidence type="ECO:0000256" key="6">
    <source>
        <dbReference type="SAM" id="SignalP"/>
    </source>
</evidence>
<sequence>MAVKLQPWLLSVLLLVCFFIPFSSCQSDSPVNIETFYPFPIPSPAPSPSPISPNNTQVFPPPPPPVTPLPPPQAPLPVAKQDSTSNRTIAKAVAATAASTFVVFAMLFFLIRVVKRRGETGSCGTQAVVGGGGGVGDEFRRFDGNVKGLIVDENGLDVLYWKKLEFDHQRNSGFQKSVFHAPEHGVEKEEKEIIHGGNRRIQEIPLIHGRSSTSYNKIAPEVDDRFRVTAAPTEIAIQVIVKPPSPPPPPPPPVPSKPMPPPPPPVASKSTMSVSKNQTPSPAPPPPPPPVPAKKNPAPPPPPPRAISSKPPPVRRALQSESKVRESSSMAGSGNDQVKLKPLHWDKLKPNGDHSMVWDKIDNGSFRFDGDLMEALFGYVATSKKTPEGGGDNSSKKPTIPSQIVILDPRKSQNTAIIIKSLSISRREILDALNEGHGLELETLEKLTRIAPTDEEQSQILEFNGDIARLADAECFLYHLLKAVPSAFTRFNAMIFRSNYGSEISQLKESLQTLEAACKELRSQRLFMKLLEAILKAGNRMNAGTARGNAQAFKLTSLQKLSDVKSTDGKTTLLHFVVEQVVRSEGKRCVLNKNRSLSRSSSSSQSSYGSIISETNSASKDEREKEYTMLGLPIVGGLSSEFSNVKKAAAMDYDTLAVTCSALTSRVAEVKQLVTQCDGGFVREMKGFLEAAEEELQVVREEQMKVMKHVQRTTEYYQASASKDQQAHPLQLFGIIKDFLSMVDQVCVEIARKLQRRKTTMPGSGSSSPKSPPPRTPTRFPNLPAHFMKSRSSSSDSDSDT</sequence>
<feature type="compositionally biased region" description="Polar residues" evidence="4">
    <location>
        <begin position="327"/>
        <end position="336"/>
    </location>
</feature>
<dbReference type="Pfam" id="PF02181">
    <property type="entry name" value="FH2"/>
    <property type="match status" value="1"/>
</dbReference>
<reference evidence="8 9" key="1">
    <citation type="journal article" date="2020" name="Nat. Commun.">
        <title>Genome of Tripterygium wilfordii and identification of cytochrome P450 involved in triptolide biosynthesis.</title>
        <authorList>
            <person name="Tu L."/>
            <person name="Su P."/>
            <person name="Zhang Z."/>
            <person name="Gao L."/>
            <person name="Wang J."/>
            <person name="Hu T."/>
            <person name="Zhou J."/>
            <person name="Zhang Y."/>
            <person name="Zhao Y."/>
            <person name="Liu Y."/>
            <person name="Song Y."/>
            <person name="Tong Y."/>
            <person name="Lu Y."/>
            <person name="Yang J."/>
            <person name="Xu C."/>
            <person name="Jia M."/>
            <person name="Peters R.J."/>
            <person name="Huang L."/>
            <person name="Gao W."/>
        </authorList>
    </citation>
    <scope>NUCLEOTIDE SEQUENCE [LARGE SCALE GENOMIC DNA]</scope>
    <source>
        <strain evidence="9">cv. XIE 37</strain>
        <tissue evidence="8">Leaf</tissue>
    </source>
</reference>
<evidence type="ECO:0000313" key="9">
    <source>
        <dbReference type="Proteomes" id="UP000593562"/>
    </source>
</evidence>
<feature type="chain" id="PRO_5029658497" description="Formin-like protein" evidence="6">
    <location>
        <begin position="26"/>
        <end position="801"/>
    </location>
</feature>
<evidence type="ECO:0000256" key="4">
    <source>
        <dbReference type="SAM" id="MobiDB-lite"/>
    </source>
</evidence>
<feature type="compositionally biased region" description="Pro residues" evidence="4">
    <location>
        <begin position="243"/>
        <end position="266"/>
    </location>
</feature>
<dbReference type="SUPFAM" id="SSF101447">
    <property type="entry name" value="Formin homology 2 domain (FH2 domain)"/>
    <property type="match status" value="1"/>
</dbReference>
<feature type="compositionally biased region" description="Pro residues" evidence="4">
    <location>
        <begin position="281"/>
        <end position="314"/>
    </location>
</feature>
<keyword evidence="3" id="KW-0175">Coiled coil</keyword>
<keyword evidence="6" id="KW-0732">Signal</keyword>
<feature type="compositionally biased region" description="Low complexity" evidence="4">
    <location>
        <begin position="760"/>
        <end position="769"/>
    </location>
</feature>
<dbReference type="GO" id="GO:0051015">
    <property type="term" value="F:actin filament binding"/>
    <property type="evidence" value="ECO:0007669"/>
    <property type="project" value="InterPro"/>
</dbReference>
<evidence type="ECO:0000256" key="3">
    <source>
        <dbReference type="SAM" id="Coils"/>
    </source>
</evidence>
<feature type="signal peptide" evidence="6">
    <location>
        <begin position="1"/>
        <end position="25"/>
    </location>
</feature>
<dbReference type="OrthoDB" id="1668162at2759"/>
<protein>
    <recommendedName>
        <fullName evidence="2">Formin-like protein</fullName>
    </recommendedName>
</protein>
<dbReference type="InParanoid" id="A0A7J7BY88"/>
<feature type="compositionally biased region" description="Low complexity" evidence="4">
    <location>
        <begin position="790"/>
        <end position="801"/>
    </location>
</feature>
<keyword evidence="5" id="KW-0812">Transmembrane</keyword>
<dbReference type="Gene3D" id="1.20.58.2220">
    <property type="entry name" value="Formin, FH2 domain"/>
    <property type="match status" value="1"/>
</dbReference>
<dbReference type="AlphaFoldDB" id="A0A7J7BY88"/>
<evidence type="ECO:0000259" key="7">
    <source>
        <dbReference type="PROSITE" id="PS51444"/>
    </source>
</evidence>
<comment type="caution">
    <text evidence="8">The sequence shown here is derived from an EMBL/GenBank/DDBJ whole genome shotgun (WGS) entry which is preliminary data.</text>
</comment>
<dbReference type="PROSITE" id="PS51444">
    <property type="entry name" value="FH2"/>
    <property type="match status" value="1"/>
</dbReference>
<evidence type="ECO:0000256" key="1">
    <source>
        <dbReference type="ARBA" id="ARBA00025793"/>
    </source>
</evidence>
<feature type="compositionally biased region" description="Pro residues" evidence="4">
    <location>
        <begin position="59"/>
        <end position="75"/>
    </location>
</feature>
<feature type="region of interest" description="Disordered" evidence="4">
    <location>
        <begin position="756"/>
        <end position="801"/>
    </location>
</feature>
<feature type="region of interest" description="Disordered" evidence="4">
    <location>
        <begin position="47"/>
        <end position="80"/>
    </location>
</feature>
<keyword evidence="5" id="KW-0472">Membrane</keyword>
<keyword evidence="5" id="KW-1133">Transmembrane helix</keyword>
<gene>
    <name evidence="8" type="ORF">HS088_TW22G00460</name>
</gene>
<evidence type="ECO:0000256" key="2">
    <source>
        <dbReference type="RuleBase" id="RU361260"/>
    </source>
</evidence>
<dbReference type="InterPro" id="IPR042201">
    <property type="entry name" value="FH2_Formin_sf"/>
</dbReference>
<dbReference type="GO" id="GO:0045010">
    <property type="term" value="P:actin nucleation"/>
    <property type="evidence" value="ECO:0007669"/>
    <property type="project" value="InterPro"/>
</dbReference>
<feature type="compositionally biased region" description="Low complexity" evidence="4">
    <location>
        <begin position="597"/>
        <end position="613"/>
    </location>
</feature>
<evidence type="ECO:0000256" key="5">
    <source>
        <dbReference type="SAM" id="Phobius"/>
    </source>
</evidence>
<dbReference type="Proteomes" id="UP000593562">
    <property type="component" value="Unassembled WGS sequence"/>
</dbReference>